<evidence type="ECO:0000259" key="2">
    <source>
        <dbReference type="Pfam" id="PF07331"/>
    </source>
</evidence>
<organism evidence="3 4">
    <name type="scientific">Hylemonella gracilis</name>
    <dbReference type="NCBI Taxonomy" id="80880"/>
    <lineage>
        <taxon>Bacteria</taxon>
        <taxon>Pseudomonadati</taxon>
        <taxon>Pseudomonadota</taxon>
        <taxon>Betaproteobacteria</taxon>
        <taxon>Burkholderiales</taxon>
        <taxon>Comamonadaceae</taxon>
        <taxon>Hylemonella</taxon>
    </lineage>
</organism>
<evidence type="ECO:0000256" key="1">
    <source>
        <dbReference type="SAM" id="Phobius"/>
    </source>
</evidence>
<dbReference type="AlphaFoldDB" id="A0A4P6UJQ9"/>
<dbReference type="OrthoDB" id="8900445at2"/>
<feature type="transmembrane region" description="Helical" evidence="1">
    <location>
        <begin position="52"/>
        <end position="72"/>
    </location>
</feature>
<protein>
    <submittedName>
        <fullName evidence="3">Tripartite tricarboxylate transporter TctB family protein</fullName>
    </submittedName>
</protein>
<feature type="transmembrane region" description="Helical" evidence="1">
    <location>
        <begin position="100"/>
        <end position="131"/>
    </location>
</feature>
<evidence type="ECO:0000313" key="4">
    <source>
        <dbReference type="Proteomes" id="UP000292939"/>
    </source>
</evidence>
<dbReference type="RefSeq" id="WP_131278310.1">
    <property type="nucleotide sequence ID" value="NZ_CP031395.1"/>
</dbReference>
<keyword evidence="1" id="KW-0812">Transmembrane</keyword>
<proteinExistence type="predicted"/>
<reference evidence="3 4" key="1">
    <citation type="submission" date="2018-07" db="EMBL/GenBank/DDBJ databases">
        <title>Exploring interactions and the metabolic potential of the ultra-small soil bacteria Hylemonella gracilis.</title>
        <authorList>
            <person name="Tyc O."/>
            <person name="Kulkarni P."/>
            <person name="Gawehns F."/>
            <person name="Hundscheid M."/>
            <person name="Zweers H."/>
            <person name="Garbeva P."/>
        </authorList>
    </citation>
    <scope>NUCLEOTIDE SEQUENCE [LARGE SCALE GENOMIC DNA]</scope>
    <source>
        <strain evidence="3 4">NS1</strain>
    </source>
</reference>
<dbReference type="EMBL" id="CP031395">
    <property type="protein sequence ID" value="QBK04305.1"/>
    <property type="molecule type" value="Genomic_DNA"/>
</dbReference>
<keyword evidence="1" id="KW-0472">Membrane</keyword>
<sequence>MTASASKRPASGAARRRARFTPWVLAMLLAALAVAAAWQVTAIPESMIQMAVGPVLVPGVVVGMLAVLALAYGWSAWRGRQVDDSQIEDHEPLPGGDRRLLFLLGGGVLFMALVQPLGFIVPAALCGMGVARAFDAPVIGRSAWRSALICLGIAAFFWFVLAYLLGVGLGPALSWPWTDLADAAASA</sequence>
<dbReference type="KEGG" id="hgr:DW355_05465"/>
<gene>
    <name evidence="3" type="ORF">DW355_05465</name>
</gene>
<dbReference type="Pfam" id="PF07331">
    <property type="entry name" value="TctB"/>
    <property type="match status" value="1"/>
</dbReference>
<evidence type="ECO:0000313" key="3">
    <source>
        <dbReference type="EMBL" id="QBK04305.1"/>
    </source>
</evidence>
<feature type="domain" description="DUF1468" evidence="2">
    <location>
        <begin position="25"/>
        <end position="169"/>
    </location>
</feature>
<feature type="transmembrane region" description="Helical" evidence="1">
    <location>
        <begin position="143"/>
        <end position="165"/>
    </location>
</feature>
<dbReference type="Proteomes" id="UP000292939">
    <property type="component" value="Chromosome"/>
</dbReference>
<keyword evidence="1" id="KW-1133">Transmembrane helix</keyword>
<accession>A0A4P6UJQ9</accession>
<dbReference type="InterPro" id="IPR009936">
    <property type="entry name" value="DUF1468"/>
</dbReference>
<name>A0A4P6UJQ9_9BURK</name>